<keyword evidence="1" id="KW-0808">Transferase</keyword>
<dbReference type="CDD" id="cd16936">
    <property type="entry name" value="HATPase_RsbW-like"/>
    <property type="match status" value="1"/>
</dbReference>
<dbReference type="SUPFAM" id="SSF55874">
    <property type="entry name" value="ATPase domain of HSP90 chaperone/DNA topoisomerase II/histidine kinase"/>
    <property type="match status" value="1"/>
</dbReference>
<dbReference type="EMBL" id="QLYX01000001">
    <property type="protein sequence ID" value="RAY17018.1"/>
    <property type="molecule type" value="Genomic_DNA"/>
</dbReference>
<reference evidence="3 4" key="1">
    <citation type="submission" date="2018-06" db="EMBL/GenBank/DDBJ databases">
        <title>Actinomadura craniellae sp. nov. isolated from marine sponge Craniella sp.</title>
        <authorList>
            <person name="Li L."/>
            <person name="Xu Q.H."/>
            <person name="Lin H.W."/>
            <person name="Lu Y.H."/>
        </authorList>
    </citation>
    <scope>NUCLEOTIDE SEQUENCE [LARGE SCALE GENOMIC DNA]</scope>
    <source>
        <strain evidence="3 4">LHW63021</strain>
    </source>
</reference>
<keyword evidence="1" id="KW-0418">Kinase</keyword>
<protein>
    <recommendedName>
        <fullName evidence="2">Histidine kinase/HSP90-like ATPase domain-containing protein</fullName>
    </recommendedName>
</protein>
<sequence>MGSLVTFSVLPSINDPQCLRAFKLTVGTRAPEAARGKVTEALGKWGLSTLTEDVALCVSEFVTNSLVNDATEIHLVIERHTTETIEIAVWDDAPGMPQRRTPEKTAEDGRGLNIVEALAVSWWTQASGTGGKTVRARFVSDGER</sequence>
<keyword evidence="4" id="KW-1185">Reference proteome</keyword>
<dbReference type="InterPro" id="IPR036890">
    <property type="entry name" value="HATPase_C_sf"/>
</dbReference>
<dbReference type="Gene3D" id="3.30.565.10">
    <property type="entry name" value="Histidine kinase-like ATPase, C-terminal domain"/>
    <property type="match status" value="1"/>
</dbReference>
<keyword evidence="1" id="KW-0723">Serine/threonine-protein kinase</keyword>
<organism evidence="3 4">
    <name type="scientific">Actinomadura craniellae</name>
    <dbReference type="NCBI Taxonomy" id="2231787"/>
    <lineage>
        <taxon>Bacteria</taxon>
        <taxon>Bacillati</taxon>
        <taxon>Actinomycetota</taxon>
        <taxon>Actinomycetes</taxon>
        <taxon>Streptosporangiales</taxon>
        <taxon>Thermomonosporaceae</taxon>
        <taxon>Actinomadura</taxon>
    </lineage>
</organism>
<evidence type="ECO:0000256" key="1">
    <source>
        <dbReference type="ARBA" id="ARBA00022527"/>
    </source>
</evidence>
<evidence type="ECO:0000313" key="3">
    <source>
        <dbReference type="EMBL" id="RAY17018.1"/>
    </source>
</evidence>
<dbReference type="GO" id="GO:0004674">
    <property type="term" value="F:protein serine/threonine kinase activity"/>
    <property type="evidence" value="ECO:0007669"/>
    <property type="project" value="UniProtKB-KW"/>
</dbReference>
<dbReference type="PANTHER" id="PTHR35526:SF3">
    <property type="entry name" value="ANTI-SIGMA-F FACTOR RSBW"/>
    <property type="match status" value="1"/>
</dbReference>
<proteinExistence type="predicted"/>
<dbReference type="Proteomes" id="UP000251891">
    <property type="component" value="Unassembled WGS sequence"/>
</dbReference>
<dbReference type="Pfam" id="PF13581">
    <property type="entry name" value="HATPase_c_2"/>
    <property type="match status" value="1"/>
</dbReference>
<dbReference type="PANTHER" id="PTHR35526">
    <property type="entry name" value="ANTI-SIGMA-F FACTOR RSBW-RELATED"/>
    <property type="match status" value="1"/>
</dbReference>
<accession>A0A365HDC7</accession>
<dbReference type="AlphaFoldDB" id="A0A365HDC7"/>
<dbReference type="InterPro" id="IPR003594">
    <property type="entry name" value="HATPase_dom"/>
</dbReference>
<gene>
    <name evidence="3" type="ORF">DPM19_02320</name>
</gene>
<name>A0A365HDC7_9ACTN</name>
<dbReference type="InterPro" id="IPR050267">
    <property type="entry name" value="Anti-sigma-factor_SerPK"/>
</dbReference>
<feature type="domain" description="Histidine kinase/HSP90-like ATPase" evidence="2">
    <location>
        <begin position="33"/>
        <end position="137"/>
    </location>
</feature>
<evidence type="ECO:0000313" key="4">
    <source>
        <dbReference type="Proteomes" id="UP000251891"/>
    </source>
</evidence>
<comment type="caution">
    <text evidence="3">The sequence shown here is derived from an EMBL/GenBank/DDBJ whole genome shotgun (WGS) entry which is preliminary data.</text>
</comment>
<evidence type="ECO:0000259" key="2">
    <source>
        <dbReference type="Pfam" id="PF13581"/>
    </source>
</evidence>